<dbReference type="EMBL" id="JBHUCX010000020">
    <property type="protein sequence ID" value="MFD1674454.1"/>
    <property type="molecule type" value="Genomic_DNA"/>
</dbReference>
<feature type="region of interest" description="Disordered" evidence="1">
    <location>
        <begin position="394"/>
        <end position="422"/>
    </location>
</feature>
<protein>
    <submittedName>
        <fullName evidence="4">DUF4129 domain-containing protein</fullName>
    </submittedName>
</protein>
<keyword evidence="2" id="KW-1133">Transmembrane helix</keyword>
<keyword evidence="2" id="KW-0812">Transmembrane</keyword>
<feature type="transmembrane region" description="Helical" evidence="2">
    <location>
        <begin position="88"/>
        <end position="106"/>
    </location>
</feature>
<dbReference type="RefSeq" id="WP_377942321.1">
    <property type="nucleotide sequence ID" value="NZ_JBHUCX010000020.1"/>
</dbReference>
<reference evidence="5" key="1">
    <citation type="journal article" date="2019" name="Int. J. Syst. Evol. Microbiol.">
        <title>The Global Catalogue of Microorganisms (GCM) 10K type strain sequencing project: providing services to taxonomists for standard genome sequencing and annotation.</title>
        <authorList>
            <consortium name="The Broad Institute Genomics Platform"/>
            <consortium name="The Broad Institute Genome Sequencing Center for Infectious Disease"/>
            <person name="Wu L."/>
            <person name="Ma J."/>
        </authorList>
    </citation>
    <scope>NUCLEOTIDE SEQUENCE [LARGE SCALE GENOMIC DNA]</scope>
    <source>
        <strain evidence="5">CGMCC 1.12286</strain>
    </source>
</reference>
<proteinExistence type="predicted"/>
<keyword evidence="5" id="KW-1185">Reference proteome</keyword>
<feature type="transmembrane region" description="Helical" evidence="2">
    <location>
        <begin position="63"/>
        <end position="82"/>
    </location>
</feature>
<gene>
    <name evidence="4" type="ORF">ACFSB2_07005</name>
</gene>
<accession>A0ABW4JFB0</accession>
<evidence type="ECO:0000313" key="4">
    <source>
        <dbReference type="EMBL" id="MFD1674454.1"/>
    </source>
</evidence>
<dbReference type="Proteomes" id="UP001597079">
    <property type="component" value="Unassembled WGS sequence"/>
</dbReference>
<evidence type="ECO:0000313" key="5">
    <source>
        <dbReference type="Proteomes" id="UP001597079"/>
    </source>
</evidence>
<evidence type="ECO:0000256" key="2">
    <source>
        <dbReference type="SAM" id="Phobius"/>
    </source>
</evidence>
<feature type="transmembrane region" description="Helical" evidence="2">
    <location>
        <begin position="193"/>
        <end position="211"/>
    </location>
</feature>
<feature type="transmembrane region" description="Helical" evidence="2">
    <location>
        <begin position="157"/>
        <end position="181"/>
    </location>
</feature>
<sequence>MLHTSMRFFLAMIEWCVLVTYLVQFAALSDDFAGILSCAGIAMILALLAIVFISLAAARSTKWVWSVGGGIALISTVVSAIVFQNNPFLLLGIPIFSFLYLQRLLLFKVRYEFEVSDEKHAYQEAGLSKFIVSLFRLESMILPVFIIFSLVVFPHSYLPHASMMVAAAAYLGLRLISLLTVQRLVMKRDHYRPNWFSLTFLSIIALSLLAIEFILPYLALFGGAVGYVIGFLIPAHAVTPKQAGTKPVASNTSTRDNTVHLLQSKSQHATMTFPFWLWLLILLGIIAILWFVYRIEHHDSKETEGMKVTTIRQRLQTSTTLQFAETQSFVRAKYQGLLRLMTVEGMPPRPSETAAEYARRLQQDNAKPRTKTFSMAVDTLTKVYMAVRYTRLSESDEQRRQAEQGLKILEGEIKKQAEKADH</sequence>
<comment type="caution">
    <text evidence="4">The sequence shown here is derived from an EMBL/GenBank/DDBJ whole genome shotgun (WGS) entry which is preliminary data.</text>
</comment>
<feature type="transmembrane region" description="Helical" evidence="2">
    <location>
        <begin position="7"/>
        <end position="27"/>
    </location>
</feature>
<dbReference type="Pfam" id="PF13559">
    <property type="entry name" value="DUF4129"/>
    <property type="match status" value="1"/>
</dbReference>
<feature type="transmembrane region" description="Helical" evidence="2">
    <location>
        <begin position="127"/>
        <end position="151"/>
    </location>
</feature>
<name>A0ABW4JFB0_9BACL</name>
<dbReference type="InterPro" id="IPR025403">
    <property type="entry name" value="TgpA-like_C"/>
</dbReference>
<feature type="transmembrane region" description="Helical" evidence="2">
    <location>
        <begin position="33"/>
        <end position="56"/>
    </location>
</feature>
<evidence type="ECO:0000256" key="1">
    <source>
        <dbReference type="SAM" id="MobiDB-lite"/>
    </source>
</evidence>
<feature type="transmembrane region" description="Helical" evidence="2">
    <location>
        <begin position="275"/>
        <end position="293"/>
    </location>
</feature>
<organism evidence="4 5">
    <name type="scientific">Alicyclobacillus fodiniaquatilis</name>
    <dbReference type="NCBI Taxonomy" id="1661150"/>
    <lineage>
        <taxon>Bacteria</taxon>
        <taxon>Bacillati</taxon>
        <taxon>Bacillota</taxon>
        <taxon>Bacilli</taxon>
        <taxon>Bacillales</taxon>
        <taxon>Alicyclobacillaceae</taxon>
        <taxon>Alicyclobacillus</taxon>
    </lineage>
</organism>
<feature type="domain" description="Protein-glutamine gamma-glutamyltransferase-like C-terminal" evidence="3">
    <location>
        <begin position="334"/>
        <end position="406"/>
    </location>
</feature>
<keyword evidence="2" id="KW-0472">Membrane</keyword>
<evidence type="ECO:0000259" key="3">
    <source>
        <dbReference type="Pfam" id="PF13559"/>
    </source>
</evidence>
<feature type="compositionally biased region" description="Basic and acidic residues" evidence="1">
    <location>
        <begin position="409"/>
        <end position="422"/>
    </location>
</feature>